<comment type="similarity">
    <text evidence="7">Belongs to the gmhB family.</text>
</comment>
<evidence type="ECO:0000256" key="3">
    <source>
        <dbReference type="ARBA" id="ARBA00022723"/>
    </source>
</evidence>
<evidence type="ECO:0000256" key="4">
    <source>
        <dbReference type="ARBA" id="ARBA00022801"/>
    </source>
</evidence>
<protein>
    <recommendedName>
        <fullName evidence="6 7">D,D-heptose 1,7-bisphosphate phosphatase</fullName>
        <ecNumber evidence="7">3.1.3.-</ecNumber>
    </recommendedName>
</protein>
<gene>
    <name evidence="11" type="ORF">P5X88_01275</name>
</gene>
<feature type="binding site" evidence="10">
    <location>
        <position position="90"/>
    </location>
    <ligand>
        <name>Zn(2+)</name>
        <dbReference type="ChEBI" id="CHEBI:29105"/>
    </ligand>
</feature>
<dbReference type="InterPro" id="IPR023214">
    <property type="entry name" value="HAD_sf"/>
</dbReference>
<evidence type="ECO:0000256" key="9">
    <source>
        <dbReference type="PIRSR" id="PIRSR004682-3"/>
    </source>
</evidence>
<feature type="active site" description="Nucleophile" evidence="8">
    <location>
        <position position="11"/>
    </location>
</feature>
<feature type="site" description="Contributes to substrate recognition" evidence="9">
    <location>
        <position position="93"/>
    </location>
</feature>
<keyword evidence="10" id="KW-0460">Magnesium</keyword>
<dbReference type="RefSeq" id="WP_251336950.1">
    <property type="nucleotide sequence ID" value="NZ_JAMATW010000001.1"/>
</dbReference>
<dbReference type="InterPro" id="IPR006549">
    <property type="entry name" value="HAD-SF_hydro_IIIA"/>
</dbReference>
<comment type="cofactor">
    <cofactor evidence="10">
        <name>Mg(2+)</name>
        <dbReference type="ChEBI" id="CHEBI:18420"/>
    </cofactor>
</comment>
<feature type="binding site" evidence="10">
    <location>
        <position position="13"/>
    </location>
    <ligand>
        <name>Mg(2+)</name>
        <dbReference type="ChEBI" id="CHEBI:18420"/>
    </ligand>
</feature>
<dbReference type="PANTHER" id="PTHR42891:SF1">
    <property type="entry name" value="D-GLYCERO-BETA-D-MANNO-HEPTOSE-1,7-BISPHOSPHATE 7-PHOSPHATASE"/>
    <property type="match status" value="1"/>
</dbReference>
<name>A0AAW6SN19_9BACI</name>
<dbReference type="Gene3D" id="3.40.50.1000">
    <property type="entry name" value="HAD superfamily/HAD-like"/>
    <property type="match status" value="1"/>
</dbReference>
<dbReference type="PANTHER" id="PTHR42891">
    <property type="entry name" value="D-GLYCERO-BETA-D-MANNO-HEPTOSE-1,7-BISPHOSPHATE 7-PHOSPHATASE"/>
    <property type="match status" value="1"/>
</dbReference>
<feature type="binding site" evidence="10">
    <location>
        <position position="11"/>
    </location>
    <ligand>
        <name>Mg(2+)</name>
        <dbReference type="ChEBI" id="CHEBI:18420"/>
    </ligand>
</feature>
<comment type="subcellular location">
    <subcellularLocation>
        <location evidence="1 7">Cytoplasm</location>
    </subcellularLocation>
</comment>
<evidence type="ECO:0000313" key="11">
    <source>
        <dbReference type="EMBL" id="MDH5159545.1"/>
    </source>
</evidence>
<proteinExistence type="inferred from homology"/>
<feature type="active site" description="Proton donor" evidence="8">
    <location>
        <position position="13"/>
    </location>
</feature>
<reference evidence="11" key="1">
    <citation type="submission" date="2023-03" db="EMBL/GenBank/DDBJ databases">
        <title>Bacterial isolates from washroom surfaces on a university campus.</title>
        <authorList>
            <person name="Holman D.B."/>
            <person name="Gzyl K.E."/>
            <person name="Taheri A.E."/>
        </authorList>
    </citation>
    <scope>NUCLEOTIDE SEQUENCE</scope>
    <source>
        <strain evidence="11">RD03</strain>
    </source>
</reference>
<feature type="site" description="Stabilizes the phosphoryl group" evidence="9">
    <location>
        <position position="94"/>
    </location>
</feature>
<keyword evidence="4 7" id="KW-0378">Hydrolase</keyword>
<accession>A0AAW6SN19</accession>
<dbReference type="PIRSF" id="PIRSF004682">
    <property type="entry name" value="GmhB"/>
    <property type="match status" value="1"/>
</dbReference>
<feature type="binding site" evidence="10">
    <location>
        <position position="119"/>
    </location>
    <ligand>
        <name>Mg(2+)</name>
        <dbReference type="ChEBI" id="CHEBI:18420"/>
    </ligand>
</feature>
<evidence type="ECO:0000313" key="12">
    <source>
        <dbReference type="Proteomes" id="UP001159179"/>
    </source>
</evidence>
<dbReference type="InterPro" id="IPR006543">
    <property type="entry name" value="Histidinol-phos"/>
</dbReference>
<dbReference type="AlphaFoldDB" id="A0AAW6SN19"/>
<evidence type="ECO:0000256" key="1">
    <source>
        <dbReference type="ARBA" id="ARBA00004496"/>
    </source>
</evidence>
<dbReference type="GO" id="GO:0016791">
    <property type="term" value="F:phosphatase activity"/>
    <property type="evidence" value="ECO:0007669"/>
    <property type="project" value="InterPro"/>
</dbReference>
<feature type="binding site" evidence="10">
    <location>
        <position position="92"/>
    </location>
    <ligand>
        <name>Zn(2+)</name>
        <dbReference type="ChEBI" id="CHEBI:29105"/>
    </ligand>
</feature>
<dbReference type="InterPro" id="IPR004446">
    <property type="entry name" value="Heptose_bisP_phosphatase"/>
</dbReference>
<evidence type="ECO:0000256" key="6">
    <source>
        <dbReference type="ARBA" id="ARBA00031828"/>
    </source>
</evidence>
<comment type="caution">
    <text evidence="11">The sequence shown here is derived from an EMBL/GenBank/DDBJ whole genome shotgun (WGS) entry which is preliminary data.</text>
</comment>
<keyword evidence="5 7" id="KW-0119">Carbohydrate metabolism</keyword>
<keyword evidence="10" id="KW-0862">Zinc</keyword>
<dbReference type="Pfam" id="PF13242">
    <property type="entry name" value="Hydrolase_like"/>
    <property type="match status" value="1"/>
</dbReference>
<dbReference type="Proteomes" id="UP001159179">
    <property type="component" value="Unassembled WGS sequence"/>
</dbReference>
<keyword evidence="2 7" id="KW-0963">Cytoplasm</keyword>
<evidence type="ECO:0000256" key="2">
    <source>
        <dbReference type="ARBA" id="ARBA00022490"/>
    </source>
</evidence>
<organism evidence="11 12">
    <name type="scientific">Heyndrickxia oleronia</name>
    <dbReference type="NCBI Taxonomy" id="38875"/>
    <lineage>
        <taxon>Bacteria</taxon>
        <taxon>Bacillati</taxon>
        <taxon>Bacillota</taxon>
        <taxon>Bacilli</taxon>
        <taxon>Bacillales</taxon>
        <taxon>Bacillaceae</taxon>
        <taxon>Heyndrickxia</taxon>
    </lineage>
</organism>
<feature type="site" description="Stabilizes the phosphoryl group" evidence="9">
    <location>
        <position position="52"/>
    </location>
</feature>
<dbReference type="GO" id="GO:0005975">
    <property type="term" value="P:carbohydrate metabolic process"/>
    <property type="evidence" value="ECO:0007669"/>
    <property type="project" value="InterPro"/>
</dbReference>
<evidence type="ECO:0000256" key="5">
    <source>
        <dbReference type="ARBA" id="ARBA00023277"/>
    </source>
</evidence>
<dbReference type="SUPFAM" id="SSF56784">
    <property type="entry name" value="HAD-like"/>
    <property type="match status" value="1"/>
</dbReference>
<feature type="binding site" evidence="10">
    <location>
        <position position="84"/>
    </location>
    <ligand>
        <name>Zn(2+)</name>
        <dbReference type="ChEBI" id="CHEBI:29105"/>
    </ligand>
</feature>
<dbReference type="EC" id="3.1.3.-" evidence="7"/>
<dbReference type="NCBIfam" id="TIGR01656">
    <property type="entry name" value="Histidinol-ppas"/>
    <property type="match status" value="1"/>
</dbReference>
<dbReference type="GO" id="GO:0046872">
    <property type="term" value="F:metal ion binding"/>
    <property type="evidence" value="ECO:0007669"/>
    <property type="project" value="UniProtKB-KW"/>
</dbReference>
<keyword evidence="3 10" id="KW-0479">Metal-binding</keyword>
<dbReference type="NCBIfam" id="TIGR01662">
    <property type="entry name" value="HAD-SF-IIIA"/>
    <property type="match status" value="1"/>
</dbReference>
<dbReference type="EMBL" id="JAROYP010000001">
    <property type="protein sequence ID" value="MDH5159545.1"/>
    <property type="molecule type" value="Genomic_DNA"/>
</dbReference>
<evidence type="ECO:0000256" key="10">
    <source>
        <dbReference type="PIRSR" id="PIRSR004682-4"/>
    </source>
</evidence>
<comment type="cofactor">
    <cofactor evidence="10">
        <name>Zn(2+)</name>
        <dbReference type="ChEBI" id="CHEBI:29105"/>
    </cofactor>
</comment>
<dbReference type="GO" id="GO:0005737">
    <property type="term" value="C:cytoplasm"/>
    <property type="evidence" value="ECO:0007669"/>
    <property type="project" value="UniProtKB-SubCell"/>
</dbReference>
<sequence length="179" mass="20409">MKNSIQAVFIDRDGTIGGNDQAIFPGEFEMYPYVEKALEQLRSCGLKIYAFTNQPGVSRGEVNKEDFEIELKKFGFDKIYLCPHEHLEGCRCRKPSPGMLMNAAKENNLDLRKCMVIGDRWTDMLAADLAGCMKILVKTGAGMNEYQKYKNAEFFGRWAEVSPNYIAEDLRDAVNWIMN</sequence>
<evidence type="ECO:0000256" key="7">
    <source>
        <dbReference type="PIRNR" id="PIRNR004682"/>
    </source>
</evidence>
<dbReference type="NCBIfam" id="NF005264">
    <property type="entry name" value="PRK06769.1"/>
    <property type="match status" value="1"/>
</dbReference>
<feature type="binding site" evidence="10">
    <location>
        <position position="82"/>
    </location>
    <ligand>
        <name>Zn(2+)</name>
        <dbReference type="ChEBI" id="CHEBI:29105"/>
    </ligand>
</feature>
<evidence type="ECO:0000256" key="8">
    <source>
        <dbReference type="PIRSR" id="PIRSR004682-1"/>
    </source>
</evidence>
<dbReference type="InterPro" id="IPR036412">
    <property type="entry name" value="HAD-like_sf"/>
</dbReference>